<evidence type="ECO:0000313" key="2">
    <source>
        <dbReference type="EMBL" id="ADI22885.1"/>
    </source>
</evidence>
<dbReference type="EMBL" id="GU568000">
    <property type="protein sequence ID" value="ADI22885.1"/>
    <property type="molecule type" value="Genomic_DNA"/>
</dbReference>
<dbReference type="InterPro" id="IPR011990">
    <property type="entry name" value="TPR-like_helical_dom_sf"/>
</dbReference>
<proteinExistence type="predicted"/>
<evidence type="ECO:0000256" key="1">
    <source>
        <dbReference type="SAM" id="SignalP"/>
    </source>
</evidence>
<dbReference type="Gene3D" id="1.25.40.10">
    <property type="entry name" value="Tetratricopeptide repeat domain"/>
    <property type="match status" value="1"/>
</dbReference>
<name>E7C611_9HYPH</name>
<reference evidence="2" key="1">
    <citation type="submission" date="2010-01" db="EMBL/GenBank/DDBJ databases">
        <title>Genome fragments of uncultured bacteria from the North Pacific subtropical Gyre.</title>
        <authorList>
            <person name="Pham V.D."/>
            <person name="Delong E.F."/>
        </authorList>
    </citation>
    <scope>NUCLEOTIDE SEQUENCE</scope>
</reference>
<sequence length="351" mass="39450">MCRVIKVWNRYPWRAVAASLVICLLPACPLAAQAQQPIDSVQVWDAQFRQQTSQRGTIVSHDRSKLIIQLGTGRQLEIPANRVAAIESPWNPRHIAADQAQADGRFEEALALYGQALISEQRGWVRHKLVVQQVWCQRALGRWADAGESFLKVALGSNPSTPYFQVIPLAWKSPSTDPRLLQSAQAWLNDPASDAARLMGASWLLMGENRELAIGVLRELANGSDRDIAFLAETQQWRLTWIRANPAMVESWQQLTLRMPRDLRAGPYHLLGQALARLEQPQQARLAWMRVPIQYPQYRQLASESLLATARNYAADNSQQKADTLYRELVSRYGGTIAAQVAENKLKSSDP</sequence>
<feature type="signal peptide" evidence="1">
    <location>
        <begin position="1"/>
        <end position="34"/>
    </location>
</feature>
<feature type="chain" id="PRO_5003216145" description="FOG: TPR repeat" evidence="1">
    <location>
        <begin position="35"/>
        <end position="351"/>
    </location>
</feature>
<dbReference type="SUPFAM" id="SSF48452">
    <property type="entry name" value="TPR-like"/>
    <property type="match status" value="1"/>
</dbReference>
<protein>
    <recommendedName>
        <fullName evidence="3">FOG: TPR repeat</fullName>
    </recommendedName>
</protein>
<evidence type="ECO:0008006" key="3">
    <source>
        <dbReference type="Google" id="ProtNLM"/>
    </source>
</evidence>
<accession>E7C611</accession>
<organism evidence="2">
    <name type="scientific">uncultured Rhizobium sp. HF0500_35F13</name>
    <dbReference type="NCBI Taxonomy" id="723627"/>
    <lineage>
        <taxon>Bacteria</taxon>
        <taxon>Pseudomonadati</taxon>
        <taxon>Pseudomonadota</taxon>
        <taxon>Alphaproteobacteria</taxon>
        <taxon>Hyphomicrobiales</taxon>
        <taxon>Rhizobiaceae</taxon>
        <taxon>Rhizobium/Agrobacterium group</taxon>
        <taxon>Rhizobium</taxon>
        <taxon>environmental samples</taxon>
    </lineage>
</organism>
<dbReference type="AlphaFoldDB" id="E7C611"/>
<keyword evidence="1" id="KW-0732">Signal</keyword>